<accession>A0A6C0AFQ5</accession>
<protein>
    <submittedName>
        <fullName evidence="1">Uncharacterized protein</fullName>
    </submittedName>
</protein>
<dbReference type="AlphaFoldDB" id="A0A6C0AFQ5"/>
<name>A0A6C0AFQ5_9ZZZZ</name>
<proteinExistence type="predicted"/>
<organism evidence="1">
    <name type="scientific">viral metagenome</name>
    <dbReference type="NCBI Taxonomy" id="1070528"/>
    <lineage>
        <taxon>unclassified sequences</taxon>
        <taxon>metagenomes</taxon>
        <taxon>organismal metagenomes</taxon>
    </lineage>
</organism>
<dbReference type="EMBL" id="MN740601">
    <property type="protein sequence ID" value="QHS78609.1"/>
    <property type="molecule type" value="Genomic_DNA"/>
</dbReference>
<sequence>MCIINFTLSKYSMQDEMDFIYAIKSKLSCFEFKRIVSVYNDSDKYWFEIVSNEYNITDETIQILIKYLSLRFQSLSIKFQSNESINEFKLYNNEKNERILSI</sequence>
<evidence type="ECO:0000313" key="1">
    <source>
        <dbReference type="EMBL" id="QHS78609.1"/>
    </source>
</evidence>
<reference evidence="1" key="1">
    <citation type="journal article" date="2020" name="Nature">
        <title>Giant virus diversity and host interactions through global metagenomics.</title>
        <authorList>
            <person name="Schulz F."/>
            <person name="Roux S."/>
            <person name="Paez-Espino D."/>
            <person name="Jungbluth S."/>
            <person name="Walsh D.A."/>
            <person name="Denef V.J."/>
            <person name="McMahon K.D."/>
            <person name="Konstantinidis K.T."/>
            <person name="Eloe-Fadrosh E.A."/>
            <person name="Kyrpides N.C."/>
            <person name="Woyke T."/>
        </authorList>
    </citation>
    <scope>NUCLEOTIDE SEQUENCE</scope>
    <source>
        <strain evidence="1">GVMAG-S-1024976-23</strain>
    </source>
</reference>